<keyword evidence="6 9" id="KW-0812">Transmembrane</keyword>
<dbReference type="Gene3D" id="3.30.2090.10">
    <property type="entry name" value="Multidrug efflux transporter AcrB TolC docking domain, DN and DC subdomains"/>
    <property type="match status" value="2"/>
</dbReference>
<evidence type="ECO:0000256" key="7">
    <source>
        <dbReference type="ARBA" id="ARBA00022989"/>
    </source>
</evidence>
<dbReference type="PRINTS" id="PR00702">
    <property type="entry name" value="ACRIFLAVINRP"/>
</dbReference>
<dbReference type="RefSeq" id="WP_379878744.1">
    <property type="nucleotide sequence ID" value="NZ_JBHPON010000001.1"/>
</dbReference>
<dbReference type="PANTHER" id="PTHR32063:SF13">
    <property type="entry name" value="MULTIDRUG EFFLUX PUMP SUBUNIT ACRB-RELATED"/>
    <property type="match status" value="1"/>
</dbReference>
<dbReference type="EMBL" id="JBHPON010000001">
    <property type="protein sequence ID" value="MFC6035729.1"/>
    <property type="molecule type" value="Genomic_DNA"/>
</dbReference>
<feature type="transmembrane region" description="Helical" evidence="9">
    <location>
        <begin position="340"/>
        <end position="359"/>
    </location>
</feature>
<dbReference type="InterPro" id="IPR001036">
    <property type="entry name" value="Acrflvin-R"/>
</dbReference>
<dbReference type="InterPro" id="IPR027463">
    <property type="entry name" value="AcrB_DN_DC_subdom"/>
</dbReference>
<dbReference type="Gene3D" id="1.20.1640.10">
    <property type="entry name" value="Multidrug efflux transporter AcrB transmembrane domain"/>
    <property type="match status" value="2"/>
</dbReference>
<evidence type="ECO:0000256" key="4">
    <source>
        <dbReference type="ARBA" id="ARBA00022475"/>
    </source>
</evidence>
<evidence type="ECO:0000256" key="8">
    <source>
        <dbReference type="ARBA" id="ARBA00023136"/>
    </source>
</evidence>
<feature type="transmembrane region" description="Helical" evidence="9">
    <location>
        <begin position="434"/>
        <end position="458"/>
    </location>
</feature>
<dbReference type="SUPFAM" id="SSF82866">
    <property type="entry name" value="Multidrug efflux transporter AcrB transmembrane domain"/>
    <property type="match status" value="2"/>
</dbReference>
<sequence length="1057" mass="113084">MANFFISRPIFACVIAMIAMLAGVISLLNLPLEQYPDIAPPAVSLSATYQGASAKAVEDAVTQVIEQQMKGIDNLRYISASSSSNGTMSMTLTFESGTDPDIAQVQVQNKLALATPLLPQEVQRQGVTVNKARAGFLLAVALVDNSGVMGEADIADFLASNWQDPISRVPGVGQVQPFGSQYAMRIWMDPFQLANYGLSTQDVVDAIRAQNTQVTGGEIGGGPHMPGQQLNATINVQSLMQTPEEFSNIALRTLEDGSQVKLSDVARVEIGSERYNRITEYKGTPASGMAVQLAPGANALRTADAVKARVDELSAFLPSNMSIVYPVDETPFIKESIKEVVKTLVEAAIFVSVIMFLFLQNLRATAIVMITVPVVLLGTFAVLLAFGFSINTLTMLAMVLAIGLLVDDAIVVIENVDRIMEEEKLPPREATRKAMSEITGALMGIGAVLSAVFIPMAFFGGTTGVIYRQFSITIVTAMALSVLTAVILTPALCATILKQRDPSKDPKPGSLAYRLSAPLRSFNSVFATSASQHLRGAKGVINRSTRFFLLFVVMVVATGFMFTRLPGSFLPNEDQARMILQVQLPAGATYDRTLAVLDQVQAHLRSEEEEMDTISGYFTIAGFNFAANGQNVGIGFVPLKDWEERKRKDQSQDAVVARAQAAFFKIRDAQVFAFGPPSVPGLGQSGGFDLFLQDRGGVGRETLINAQNQLLGMAAQEPNLVAVRPNGLSEESQLQVDIDQRRAQAMGLDLTAINTTLATAMGGVYVNDFIDRGRVKRVYLAADGPYRSSPEDLKLWRIPNASGELVPFSSFADISWTGGSPKLERYNGVSSVEILGSAAPGVSSGEAMATIERLAEQLPSGIGIEWTGVSKEEIESGSKTTTLYALSILVVFLCLAALYESWSIPISVLLVVPLGVMGASLAAIFGGLPNDIFFQVGLLTTIGLSAKNAILIVEFASLLEKQGRSAFEAAIESARVRLRPILMTSFAFGLGVTPLVLSSGAGAAGRNAIGASVLGGMLAAAFLGLFFTPLFYVLVRRFFGTGEATEKQALKPRHEAV</sequence>
<keyword evidence="3 9" id="KW-0813">Transport</keyword>
<feature type="transmembrane region" description="Helical" evidence="9">
    <location>
        <begin position="547"/>
        <end position="565"/>
    </location>
</feature>
<feature type="transmembrane region" description="Helical" evidence="9">
    <location>
        <begin position="366"/>
        <end position="388"/>
    </location>
</feature>
<proteinExistence type="inferred from homology"/>
<name>A0ABW1KUX0_9PROT</name>
<keyword evidence="4" id="KW-1003">Cell membrane</keyword>
<evidence type="ECO:0000256" key="2">
    <source>
        <dbReference type="ARBA" id="ARBA00010942"/>
    </source>
</evidence>
<dbReference type="Pfam" id="PF00873">
    <property type="entry name" value="ACR_tran"/>
    <property type="match status" value="1"/>
</dbReference>
<dbReference type="Gene3D" id="3.30.70.1440">
    <property type="entry name" value="Multidrug efflux transporter AcrB pore domain"/>
    <property type="match status" value="1"/>
</dbReference>
<accession>A0ABW1KUX0</accession>
<dbReference type="Proteomes" id="UP001596116">
    <property type="component" value="Unassembled WGS sequence"/>
</dbReference>
<dbReference type="InterPro" id="IPR004764">
    <property type="entry name" value="MdtF-like"/>
</dbReference>
<keyword evidence="7 9" id="KW-1133">Transmembrane helix</keyword>
<comment type="caution">
    <text evidence="10">The sequence shown here is derived from an EMBL/GenBank/DDBJ whole genome shotgun (WGS) entry which is preliminary data.</text>
</comment>
<dbReference type="PANTHER" id="PTHR32063">
    <property type="match status" value="1"/>
</dbReference>
<dbReference type="SUPFAM" id="SSF82693">
    <property type="entry name" value="Multidrug efflux transporter AcrB pore domain, PN1, PN2, PC1 and PC2 subdomains"/>
    <property type="match status" value="4"/>
</dbReference>
<dbReference type="NCBIfam" id="TIGR00915">
    <property type="entry name" value="2A0602"/>
    <property type="match status" value="1"/>
</dbReference>
<evidence type="ECO:0000256" key="1">
    <source>
        <dbReference type="ARBA" id="ARBA00004429"/>
    </source>
</evidence>
<keyword evidence="8 9" id="KW-0472">Membrane</keyword>
<feature type="transmembrane region" description="Helical" evidence="9">
    <location>
        <begin position="470"/>
        <end position="497"/>
    </location>
</feature>
<evidence type="ECO:0000256" key="5">
    <source>
        <dbReference type="ARBA" id="ARBA00022519"/>
    </source>
</evidence>
<organism evidence="10 11">
    <name type="scientific">Hyphococcus aureus</name>
    <dbReference type="NCBI Taxonomy" id="2666033"/>
    <lineage>
        <taxon>Bacteria</taxon>
        <taxon>Pseudomonadati</taxon>
        <taxon>Pseudomonadota</taxon>
        <taxon>Alphaproteobacteria</taxon>
        <taxon>Parvularculales</taxon>
        <taxon>Parvularculaceae</taxon>
        <taxon>Hyphococcus</taxon>
    </lineage>
</organism>
<evidence type="ECO:0000256" key="9">
    <source>
        <dbReference type="RuleBase" id="RU364070"/>
    </source>
</evidence>
<feature type="transmembrane region" description="Helical" evidence="9">
    <location>
        <begin position="1009"/>
        <end position="1035"/>
    </location>
</feature>
<gene>
    <name evidence="10" type="ORF">ACFMB1_09260</name>
</gene>
<reference evidence="10 11" key="1">
    <citation type="submission" date="2024-09" db="EMBL/GenBank/DDBJ databases">
        <authorList>
            <person name="Zhang Z.-H."/>
        </authorList>
    </citation>
    <scope>NUCLEOTIDE SEQUENCE [LARGE SCALE GENOMIC DNA]</scope>
    <source>
        <strain evidence="10 11">HHTR114</strain>
    </source>
</reference>
<comment type="similarity">
    <text evidence="2 9">Belongs to the resistance-nodulation-cell division (RND) (TC 2.A.6) family.</text>
</comment>
<dbReference type="SUPFAM" id="SSF82714">
    <property type="entry name" value="Multidrug efflux transporter AcrB TolC docking domain, DN and DC subdomains"/>
    <property type="match status" value="2"/>
</dbReference>
<feature type="transmembrane region" description="Helical" evidence="9">
    <location>
        <begin position="932"/>
        <end position="959"/>
    </location>
</feature>
<dbReference type="Gene3D" id="3.30.70.1320">
    <property type="entry name" value="Multidrug efflux transporter AcrB pore domain like"/>
    <property type="match status" value="1"/>
</dbReference>
<feature type="transmembrane region" description="Helical" evidence="9">
    <location>
        <begin position="12"/>
        <end position="32"/>
    </location>
</feature>
<evidence type="ECO:0000256" key="6">
    <source>
        <dbReference type="ARBA" id="ARBA00022692"/>
    </source>
</evidence>
<feature type="transmembrane region" description="Helical" evidence="9">
    <location>
        <begin position="881"/>
        <end position="899"/>
    </location>
</feature>
<feature type="transmembrane region" description="Helical" evidence="9">
    <location>
        <begin position="980"/>
        <end position="997"/>
    </location>
</feature>
<protein>
    <recommendedName>
        <fullName evidence="9">Efflux pump membrane transporter</fullName>
    </recommendedName>
</protein>
<evidence type="ECO:0000313" key="11">
    <source>
        <dbReference type="Proteomes" id="UP001596116"/>
    </source>
</evidence>
<keyword evidence="11" id="KW-1185">Reference proteome</keyword>
<evidence type="ECO:0000256" key="3">
    <source>
        <dbReference type="ARBA" id="ARBA00022448"/>
    </source>
</evidence>
<dbReference type="Gene3D" id="3.30.70.1430">
    <property type="entry name" value="Multidrug efflux transporter AcrB pore domain"/>
    <property type="match status" value="2"/>
</dbReference>
<feature type="transmembrane region" description="Helical" evidence="9">
    <location>
        <begin position="906"/>
        <end position="926"/>
    </location>
</feature>
<dbReference type="NCBIfam" id="NF000282">
    <property type="entry name" value="RND_permease_1"/>
    <property type="match status" value="1"/>
</dbReference>
<evidence type="ECO:0000313" key="10">
    <source>
        <dbReference type="EMBL" id="MFC6035729.1"/>
    </source>
</evidence>
<keyword evidence="5 9" id="KW-0997">Cell inner membrane</keyword>
<comment type="subcellular location">
    <subcellularLocation>
        <location evidence="1 9">Cell inner membrane</location>
        <topology evidence="1 9">Multi-pass membrane protein</topology>
    </subcellularLocation>
</comment>
<feature type="transmembrane region" description="Helical" evidence="9">
    <location>
        <begin position="394"/>
        <end position="413"/>
    </location>
</feature>